<dbReference type="Pfam" id="PF00400">
    <property type="entry name" value="WD40"/>
    <property type="match status" value="1"/>
</dbReference>
<keyword evidence="2" id="KW-0813">Transport</keyword>
<feature type="repeat" description="WD" evidence="6">
    <location>
        <begin position="138"/>
        <end position="179"/>
    </location>
</feature>
<evidence type="ECO:0000256" key="1">
    <source>
        <dbReference type="ARBA" id="ARBA00004123"/>
    </source>
</evidence>
<dbReference type="PANTHER" id="PTHR11024">
    <property type="entry name" value="NUCLEAR PORE COMPLEX PROTEIN SEC13 / SEH1 FAMILY MEMBER"/>
    <property type="match status" value="1"/>
</dbReference>
<reference evidence="8" key="1">
    <citation type="submission" date="2021-01" db="EMBL/GenBank/DDBJ databases">
        <authorList>
            <consortium name="Genoscope - CEA"/>
            <person name="William W."/>
        </authorList>
    </citation>
    <scope>NUCLEOTIDE SEQUENCE</scope>
</reference>
<evidence type="ECO:0000313" key="8">
    <source>
        <dbReference type="EMBL" id="CAD8140167.1"/>
    </source>
</evidence>
<proteinExistence type="predicted"/>
<dbReference type="InterPro" id="IPR037363">
    <property type="entry name" value="Sec13/Seh1_fam"/>
</dbReference>
<dbReference type="PANTHER" id="PTHR11024:SF2">
    <property type="entry name" value="PROTEIN SEC13 HOMOLOG"/>
    <property type="match status" value="1"/>
</dbReference>
<gene>
    <name evidence="8" type="ORF">POCTA_138.1.T0110263</name>
</gene>
<keyword evidence="3 6" id="KW-0853">WD repeat</keyword>
<evidence type="ECO:0000256" key="6">
    <source>
        <dbReference type="PROSITE-ProRule" id="PRU00221"/>
    </source>
</evidence>
<accession>A0A8S1SLE6</accession>
<sequence length="276" mass="31423">MLTEGVQINSGHQSMIHDIKYDYYGDKLASCGSDGYINVYDVSKKQQVAQIKTRDSPLFSISWSHPRFGNVIATSSYDGEISIYREQKEWSKVASYQNEGSVNCVQFMPRELLLACGTSDGFVILLDNNKNWDVDNKWQAHESTIHGLCWNQDGSLLATCSADKLIKIWEFTNDNKPQLKYTIQCHLDVVKDVQFHPLLNILVSGGDDGKLIINRLDNNKVVEIQDIQYNMTIWRVSFNMLGNLMTVNGESNGQSKTQTLKQEINCQYSTIDCYCY</sequence>
<dbReference type="PROSITE" id="PS50082">
    <property type="entry name" value="WD_REPEATS_2"/>
    <property type="match status" value="2"/>
</dbReference>
<keyword evidence="4" id="KW-0677">Repeat</keyword>
<evidence type="ECO:0000313" key="9">
    <source>
        <dbReference type="Proteomes" id="UP000683925"/>
    </source>
</evidence>
<dbReference type="Pfam" id="PF23411">
    <property type="entry name" value="Beta-prop_Vps41"/>
    <property type="match status" value="1"/>
</dbReference>
<dbReference type="InterPro" id="IPR001680">
    <property type="entry name" value="WD40_rpt"/>
</dbReference>
<dbReference type="EMBL" id="CAJJDP010000010">
    <property type="protein sequence ID" value="CAD8140167.1"/>
    <property type="molecule type" value="Genomic_DNA"/>
</dbReference>
<dbReference type="GO" id="GO:0031080">
    <property type="term" value="C:nuclear pore outer ring"/>
    <property type="evidence" value="ECO:0007669"/>
    <property type="project" value="TreeGrafter"/>
</dbReference>
<feature type="repeat" description="WD" evidence="6">
    <location>
        <begin position="9"/>
        <end position="50"/>
    </location>
</feature>
<protein>
    <recommendedName>
        <fullName evidence="7">Vps41 beta-propeller domain-containing protein</fullName>
    </recommendedName>
</protein>
<comment type="subcellular location">
    <subcellularLocation>
        <location evidence="1">Nucleus</location>
    </subcellularLocation>
</comment>
<evidence type="ECO:0000256" key="2">
    <source>
        <dbReference type="ARBA" id="ARBA00022448"/>
    </source>
</evidence>
<dbReference type="GO" id="GO:0030127">
    <property type="term" value="C:COPII vesicle coat"/>
    <property type="evidence" value="ECO:0007669"/>
    <property type="project" value="TreeGrafter"/>
</dbReference>
<dbReference type="GO" id="GO:0006606">
    <property type="term" value="P:protein import into nucleus"/>
    <property type="evidence" value="ECO:0007669"/>
    <property type="project" value="TreeGrafter"/>
</dbReference>
<dbReference type="SMART" id="SM00320">
    <property type="entry name" value="WD40"/>
    <property type="match status" value="5"/>
</dbReference>
<feature type="domain" description="Vps41 beta-propeller" evidence="7">
    <location>
        <begin position="101"/>
        <end position="214"/>
    </location>
</feature>
<dbReference type="OMA" id="REGDQWE"/>
<evidence type="ECO:0000256" key="5">
    <source>
        <dbReference type="ARBA" id="ARBA00023242"/>
    </source>
</evidence>
<evidence type="ECO:0000256" key="3">
    <source>
        <dbReference type="ARBA" id="ARBA00022574"/>
    </source>
</evidence>
<dbReference type="PROSITE" id="PS00678">
    <property type="entry name" value="WD_REPEATS_1"/>
    <property type="match status" value="1"/>
</dbReference>
<dbReference type="PROSITE" id="PS50294">
    <property type="entry name" value="WD_REPEATS_REGION"/>
    <property type="match status" value="1"/>
</dbReference>
<keyword evidence="5" id="KW-0539">Nucleus</keyword>
<dbReference type="GO" id="GO:0090114">
    <property type="term" value="P:COPII-coated vesicle budding"/>
    <property type="evidence" value="ECO:0007669"/>
    <property type="project" value="TreeGrafter"/>
</dbReference>
<dbReference type="InterPro" id="IPR019775">
    <property type="entry name" value="WD40_repeat_CS"/>
</dbReference>
<dbReference type="Proteomes" id="UP000683925">
    <property type="component" value="Unassembled WGS sequence"/>
</dbReference>
<evidence type="ECO:0000259" key="7">
    <source>
        <dbReference type="Pfam" id="PF23411"/>
    </source>
</evidence>
<keyword evidence="9" id="KW-1185">Reference proteome</keyword>
<comment type="caution">
    <text evidence="8">The sequence shown here is derived from an EMBL/GenBank/DDBJ whole genome shotgun (WGS) entry which is preliminary data.</text>
</comment>
<organism evidence="8 9">
    <name type="scientific">Paramecium octaurelia</name>
    <dbReference type="NCBI Taxonomy" id="43137"/>
    <lineage>
        <taxon>Eukaryota</taxon>
        <taxon>Sar</taxon>
        <taxon>Alveolata</taxon>
        <taxon>Ciliophora</taxon>
        <taxon>Intramacronucleata</taxon>
        <taxon>Oligohymenophorea</taxon>
        <taxon>Peniculida</taxon>
        <taxon>Parameciidae</taxon>
        <taxon>Paramecium</taxon>
    </lineage>
</organism>
<dbReference type="GO" id="GO:0005198">
    <property type="term" value="F:structural molecule activity"/>
    <property type="evidence" value="ECO:0007669"/>
    <property type="project" value="InterPro"/>
</dbReference>
<dbReference type="AlphaFoldDB" id="A0A8S1SLE6"/>
<dbReference type="OrthoDB" id="364224at2759"/>
<dbReference type="InterPro" id="IPR057780">
    <property type="entry name" value="Beta-prop_Vps41"/>
</dbReference>
<evidence type="ECO:0000256" key="4">
    <source>
        <dbReference type="ARBA" id="ARBA00022737"/>
    </source>
</evidence>
<name>A0A8S1SLE6_PAROT</name>